<dbReference type="HOGENOM" id="CLU_062973_0_0_1"/>
<dbReference type="VEuPathDB" id="VectorBase:PHUM415070"/>
<reference evidence="4" key="3">
    <citation type="submission" date="2021-02" db="UniProtKB">
        <authorList>
            <consortium name="EnsemblMetazoa"/>
        </authorList>
    </citation>
    <scope>IDENTIFICATION</scope>
    <source>
        <strain evidence="4">USDA</strain>
    </source>
</reference>
<accession>E0VSC1</accession>
<dbReference type="InterPro" id="IPR035445">
    <property type="entry name" value="GYF-like_dom_sf"/>
</dbReference>
<keyword evidence="5" id="KW-1185">Reference proteome</keyword>
<feature type="compositionally biased region" description="Acidic residues" evidence="1">
    <location>
        <begin position="50"/>
        <end position="59"/>
    </location>
</feature>
<dbReference type="EnsemblMetazoa" id="PHUM415070-RA">
    <property type="protein sequence ID" value="PHUM415070-PA"/>
    <property type="gene ID" value="PHUM415070"/>
</dbReference>
<reference evidence="3" key="2">
    <citation type="submission" date="2007-04" db="EMBL/GenBank/DDBJ databases">
        <title>The genome of the human body louse.</title>
        <authorList>
            <consortium name="The Human Body Louse Genome Consortium"/>
            <person name="Kirkness E."/>
            <person name="Walenz B."/>
            <person name="Hass B."/>
            <person name="Bruggner R."/>
            <person name="Strausberg R."/>
        </authorList>
    </citation>
    <scope>NUCLEOTIDE SEQUENCE</scope>
    <source>
        <strain evidence="3">USDA</strain>
    </source>
</reference>
<name>E0VSC1_PEDHC</name>
<reference evidence="3" key="1">
    <citation type="submission" date="2007-04" db="EMBL/GenBank/DDBJ databases">
        <title>Annotation of Pediculus humanus corporis strain USDA.</title>
        <authorList>
            <person name="Kirkness E."/>
            <person name="Hannick L."/>
            <person name="Hass B."/>
            <person name="Bruggner R."/>
            <person name="Lawson D."/>
            <person name="Bidwell S."/>
            <person name="Joardar V."/>
            <person name="Caler E."/>
            <person name="Walenz B."/>
            <person name="Inman J."/>
            <person name="Schobel S."/>
            <person name="Galinsky K."/>
            <person name="Amedeo P."/>
            <person name="Strausberg R."/>
        </authorList>
    </citation>
    <scope>NUCLEOTIDE SEQUENCE</scope>
    <source>
        <strain evidence="3">USDA</strain>
    </source>
</reference>
<dbReference type="AlphaFoldDB" id="E0VSC1"/>
<dbReference type="PANTHER" id="PTHR13138">
    <property type="entry name" value="PROTEIN LIN1"/>
    <property type="match status" value="1"/>
</dbReference>
<protein>
    <recommendedName>
        <fullName evidence="2">GYF domain-containing protein</fullName>
    </recommendedName>
</protein>
<feature type="domain" description="GYF" evidence="2">
    <location>
        <begin position="271"/>
        <end position="327"/>
    </location>
</feature>
<dbReference type="RefSeq" id="XP_002429015.1">
    <property type="nucleotide sequence ID" value="XM_002428970.1"/>
</dbReference>
<feature type="region of interest" description="Disordered" evidence="1">
    <location>
        <begin position="1"/>
        <end position="65"/>
    </location>
</feature>
<gene>
    <name evidence="4" type="primary">8234338</name>
    <name evidence="3" type="ORF">Phum_PHUM415070</name>
</gene>
<dbReference type="Pfam" id="PF02213">
    <property type="entry name" value="GYF"/>
    <property type="match status" value="1"/>
</dbReference>
<dbReference type="Gene3D" id="3.30.1490.40">
    <property type="match status" value="1"/>
</dbReference>
<sequence length="330" mass="38301">MSNKRKRSQSISPDREFKSANIGHESIKKHSLDSDEEDSEQEEKGHYEILYDDDIEGQEDGISGTDGEIKITPFNMKEELEEGHFDTEGNFHWNKDNLIKDNWQDNIDWMEVKELDKNNENKNHLDDSMDSEPQSPFDQIAVYKKILEFMEPGENIAKTLRRLGGNKSLSASERLKRKKAGLLNEKDEGSSKVTELTELANKLLTRTGNMDIYQESYQYIKNLIESKSAPKYDDVLDMYADDFDEKEKARIESKGTEPNKSKVTESEESKILMWEYKVEKDGDTVKGPHTTEQMQKYVDDGFFKGEVWVRKVGVEGPFYSSRRIDFQLYL</sequence>
<dbReference type="GO" id="GO:0005682">
    <property type="term" value="C:U5 snRNP"/>
    <property type="evidence" value="ECO:0007669"/>
    <property type="project" value="InterPro"/>
</dbReference>
<evidence type="ECO:0000313" key="5">
    <source>
        <dbReference type="Proteomes" id="UP000009046"/>
    </source>
</evidence>
<dbReference type="InterPro" id="IPR039905">
    <property type="entry name" value="CD2BP2/Lin1"/>
</dbReference>
<evidence type="ECO:0000259" key="2">
    <source>
        <dbReference type="PROSITE" id="PS50829"/>
    </source>
</evidence>
<evidence type="ECO:0000256" key="1">
    <source>
        <dbReference type="SAM" id="MobiDB-lite"/>
    </source>
</evidence>
<dbReference type="OrthoDB" id="331341at2759"/>
<dbReference type="PANTHER" id="PTHR13138:SF3">
    <property type="entry name" value="CD2 ANTIGEN CYTOPLASMIC TAIL-BINDING PROTEIN 2"/>
    <property type="match status" value="1"/>
</dbReference>
<dbReference type="FunCoup" id="E0VSC1">
    <property type="interactions" value="1610"/>
</dbReference>
<dbReference type="OMA" id="GENTNFY"/>
<dbReference type="CTD" id="8234338"/>
<dbReference type="KEGG" id="phu:Phum_PHUM415070"/>
<evidence type="ECO:0000313" key="3">
    <source>
        <dbReference type="EMBL" id="EEB16277.1"/>
    </source>
</evidence>
<dbReference type="Proteomes" id="UP000009046">
    <property type="component" value="Unassembled WGS sequence"/>
</dbReference>
<dbReference type="InParanoid" id="E0VSC1"/>
<dbReference type="EMBL" id="AAZO01005095">
    <property type="status" value="NOT_ANNOTATED_CDS"/>
    <property type="molecule type" value="Genomic_DNA"/>
</dbReference>
<dbReference type="EMBL" id="DS235748">
    <property type="protein sequence ID" value="EEB16277.1"/>
    <property type="molecule type" value="Genomic_DNA"/>
</dbReference>
<proteinExistence type="predicted"/>
<dbReference type="eggNOG" id="KOG2950">
    <property type="taxonomic scope" value="Eukaryota"/>
</dbReference>
<dbReference type="GeneID" id="8234338"/>
<dbReference type="PROSITE" id="PS50829">
    <property type="entry name" value="GYF"/>
    <property type="match status" value="1"/>
</dbReference>
<dbReference type="STRING" id="121224.E0VSC1"/>
<evidence type="ECO:0000313" key="4">
    <source>
        <dbReference type="EnsemblMetazoa" id="PHUM415070-PA"/>
    </source>
</evidence>
<dbReference type="InterPro" id="IPR003169">
    <property type="entry name" value="GYF"/>
</dbReference>
<organism>
    <name type="scientific">Pediculus humanus subsp. corporis</name>
    <name type="common">Body louse</name>
    <dbReference type="NCBI Taxonomy" id="121224"/>
    <lineage>
        <taxon>Eukaryota</taxon>
        <taxon>Metazoa</taxon>
        <taxon>Ecdysozoa</taxon>
        <taxon>Arthropoda</taxon>
        <taxon>Hexapoda</taxon>
        <taxon>Insecta</taxon>
        <taxon>Pterygota</taxon>
        <taxon>Neoptera</taxon>
        <taxon>Paraneoptera</taxon>
        <taxon>Psocodea</taxon>
        <taxon>Troctomorpha</taxon>
        <taxon>Phthiraptera</taxon>
        <taxon>Anoplura</taxon>
        <taxon>Pediculidae</taxon>
        <taxon>Pediculus</taxon>
    </lineage>
</organism>
<dbReference type="SUPFAM" id="SSF55277">
    <property type="entry name" value="GYF domain"/>
    <property type="match status" value="1"/>
</dbReference>